<dbReference type="Gene3D" id="3.40.50.11350">
    <property type="match status" value="1"/>
</dbReference>
<dbReference type="OMA" id="FTRIFHE"/>
<evidence type="ECO:0000313" key="1">
    <source>
        <dbReference type="EMBL" id="PBL03196.1"/>
    </source>
</evidence>
<evidence type="ECO:0000313" key="2">
    <source>
        <dbReference type="Proteomes" id="UP000217790"/>
    </source>
</evidence>
<organism evidence="1 2">
    <name type="scientific">Armillaria gallica</name>
    <name type="common">Bulbous honey fungus</name>
    <name type="synonym">Armillaria bulbosa</name>
    <dbReference type="NCBI Taxonomy" id="47427"/>
    <lineage>
        <taxon>Eukaryota</taxon>
        <taxon>Fungi</taxon>
        <taxon>Dikarya</taxon>
        <taxon>Basidiomycota</taxon>
        <taxon>Agaricomycotina</taxon>
        <taxon>Agaricomycetes</taxon>
        <taxon>Agaricomycetidae</taxon>
        <taxon>Agaricales</taxon>
        <taxon>Marasmiineae</taxon>
        <taxon>Physalacriaceae</taxon>
        <taxon>Armillaria</taxon>
    </lineage>
</organism>
<gene>
    <name evidence="1" type="ORF">ARMGADRAFT_978126</name>
</gene>
<dbReference type="Proteomes" id="UP000217790">
    <property type="component" value="Unassembled WGS sequence"/>
</dbReference>
<dbReference type="InParanoid" id="A0A2H3E6X5"/>
<keyword evidence="2" id="KW-1185">Reference proteome</keyword>
<name>A0A2H3E6X5_ARMGA</name>
<protein>
    <submittedName>
        <fullName evidence="1">Uncharacterized protein</fullName>
    </submittedName>
</protein>
<dbReference type="AlphaFoldDB" id="A0A2H3E6X5"/>
<proteinExistence type="predicted"/>
<dbReference type="EMBL" id="KZ293644">
    <property type="protein sequence ID" value="PBL03196.1"/>
    <property type="molecule type" value="Genomic_DNA"/>
</dbReference>
<sequence>MVHWRMESVPHDALSQCAYALIDALHSADIRKVWFASDYPYALRGPRLAATRKSSTFKDFGNRHTEAVDILLEAFDGGGDLQGFEILELAERLEGSDHLMADSGVLGILDKVIGIKASFFLSAAPGCGRKSSFTRQIIDGRIGEFDEVKDHHRLRNVVDYFG</sequence>
<accession>A0A2H3E6X5</accession>
<dbReference type="OrthoDB" id="2020419at2759"/>
<reference evidence="2" key="1">
    <citation type="journal article" date="2017" name="Nat. Ecol. Evol.">
        <title>Genome expansion and lineage-specific genetic innovations in the forest pathogenic fungi Armillaria.</title>
        <authorList>
            <person name="Sipos G."/>
            <person name="Prasanna A.N."/>
            <person name="Walter M.C."/>
            <person name="O'Connor E."/>
            <person name="Balint B."/>
            <person name="Krizsan K."/>
            <person name="Kiss B."/>
            <person name="Hess J."/>
            <person name="Varga T."/>
            <person name="Slot J."/>
            <person name="Riley R."/>
            <person name="Boka B."/>
            <person name="Rigling D."/>
            <person name="Barry K."/>
            <person name="Lee J."/>
            <person name="Mihaltcheva S."/>
            <person name="LaButti K."/>
            <person name="Lipzen A."/>
            <person name="Waldron R."/>
            <person name="Moloney N.M."/>
            <person name="Sperisen C."/>
            <person name="Kredics L."/>
            <person name="Vagvoelgyi C."/>
            <person name="Patrignani A."/>
            <person name="Fitzpatrick D."/>
            <person name="Nagy I."/>
            <person name="Doyle S."/>
            <person name="Anderson J.B."/>
            <person name="Grigoriev I.V."/>
            <person name="Gueldener U."/>
            <person name="Muensterkoetter M."/>
            <person name="Nagy L.G."/>
        </authorList>
    </citation>
    <scope>NUCLEOTIDE SEQUENCE [LARGE SCALE GENOMIC DNA]</scope>
    <source>
        <strain evidence="2">Ar21-2</strain>
    </source>
</reference>